<feature type="domain" description="DUF6533" evidence="2">
    <location>
        <begin position="55"/>
        <end position="97"/>
    </location>
</feature>
<name>D6RLC1_COPC7</name>
<reference evidence="3 4" key="1">
    <citation type="journal article" date="2010" name="Proc. Natl. Acad. Sci. U.S.A.">
        <title>Insights into evolution of multicellular fungi from the assembled chromosomes of the mushroom Coprinopsis cinerea (Coprinus cinereus).</title>
        <authorList>
            <person name="Stajich J.E."/>
            <person name="Wilke S.K."/>
            <person name="Ahren D."/>
            <person name="Au C.H."/>
            <person name="Birren B.W."/>
            <person name="Borodovsky M."/>
            <person name="Burns C."/>
            <person name="Canback B."/>
            <person name="Casselton L.A."/>
            <person name="Cheng C.K."/>
            <person name="Deng J."/>
            <person name="Dietrich F.S."/>
            <person name="Fargo D.C."/>
            <person name="Farman M.L."/>
            <person name="Gathman A.C."/>
            <person name="Goldberg J."/>
            <person name="Guigo R."/>
            <person name="Hoegger P.J."/>
            <person name="Hooker J.B."/>
            <person name="Huggins A."/>
            <person name="James T.Y."/>
            <person name="Kamada T."/>
            <person name="Kilaru S."/>
            <person name="Kodira C."/>
            <person name="Kues U."/>
            <person name="Kupfer D."/>
            <person name="Kwan H.S."/>
            <person name="Lomsadze A."/>
            <person name="Li W."/>
            <person name="Lilly W.W."/>
            <person name="Ma L.J."/>
            <person name="Mackey A.J."/>
            <person name="Manning G."/>
            <person name="Martin F."/>
            <person name="Muraguchi H."/>
            <person name="Natvig D.O."/>
            <person name="Palmerini H."/>
            <person name="Ramesh M.A."/>
            <person name="Rehmeyer C.J."/>
            <person name="Roe B.A."/>
            <person name="Shenoy N."/>
            <person name="Stanke M."/>
            <person name="Ter-Hovhannisyan V."/>
            <person name="Tunlid A."/>
            <person name="Velagapudi R."/>
            <person name="Vision T.J."/>
            <person name="Zeng Q."/>
            <person name="Zolan M.E."/>
            <person name="Pukkila P.J."/>
        </authorList>
    </citation>
    <scope>NUCLEOTIDE SEQUENCE [LARGE SCALE GENOMIC DNA]</scope>
    <source>
        <strain evidence="4">Okayama-7 / 130 / ATCC MYA-4618 / FGSC 9003</strain>
    </source>
</reference>
<sequence>MSGSGFQTQLHQDLNRASGARFSLLPLPRAGRVSDCNLCALSSQLLGSPPRRSGAALAAILWDWAITFGDEVELIWSKSHSSWLKWIFLFTRYYIILASIAARAVEAVMVFSDHYLSWTSLRVWYSCQVLVASHAMSALEVVLMIRGKPRWMATLFVLLLLLENGIVLVGIIAHLPKDSFHPMDLVENLPPSFSYFGFTTMAVQGVIMYLTVRRYMQGPWKTIPLVKLIFRDGTLAFTVLSISSLVMAIYTLCGLPYAVAGYPWLLVAISAVTCRMIINMQRLPLQQEHTINGSTGIQFTTFFSTVYETSQRTPFTEQLTSTDFSSPWHSTHYNYRPDL</sequence>
<organism evidence="3 4">
    <name type="scientific">Coprinopsis cinerea (strain Okayama-7 / 130 / ATCC MYA-4618 / FGSC 9003)</name>
    <name type="common">Inky cap fungus</name>
    <name type="synonym">Hormographiella aspergillata</name>
    <dbReference type="NCBI Taxonomy" id="240176"/>
    <lineage>
        <taxon>Eukaryota</taxon>
        <taxon>Fungi</taxon>
        <taxon>Dikarya</taxon>
        <taxon>Basidiomycota</taxon>
        <taxon>Agaricomycotina</taxon>
        <taxon>Agaricomycetes</taxon>
        <taxon>Agaricomycetidae</taxon>
        <taxon>Agaricales</taxon>
        <taxon>Agaricineae</taxon>
        <taxon>Psathyrellaceae</taxon>
        <taxon>Coprinopsis</taxon>
    </lineage>
</organism>
<feature type="transmembrane region" description="Helical" evidence="1">
    <location>
        <begin position="152"/>
        <end position="173"/>
    </location>
</feature>
<dbReference type="Pfam" id="PF20151">
    <property type="entry name" value="DUF6533"/>
    <property type="match status" value="1"/>
</dbReference>
<feature type="transmembrane region" description="Helical" evidence="1">
    <location>
        <begin position="258"/>
        <end position="278"/>
    </location>
</feature>
<evidence type="ECO:0000313" key="4">
    <source>
        <dbReference type="Proteomes" id="UP000001861"/>
    </source>
</evidence>
<dbReference type="AlphaFoldDB" id="D6RLC1"/>
<keyword evidence="1" id="KW-0812">Transmembrane</keyword>
<protein>
    <recommendedName>
        <fullName evidence="2">DUF6533 domain-containing protein</fullName>
    </recommendedName>
</protein>
<dbReference type="InterPro" id="IPR045340">
    <property type="entry name" value="DUF6533"/>
</dbReference>
<evidence type="ECO:0000313" key="3">
    <source>
        <dbReference type="EMBL" id="EFI28109.1"/>
    </source>
</evidence>
<keyword evidence="1" id="KW-0472">Membrane</keyword>
<comment type="caution">
    <text evidence="3">The sequence shown here is derived from an EMBL/GenBank/DDBJ whole genome shotgun (WGS) entry which is preliminary data.</text>
</comment>
<dbReference type="STRING" id="240176.D6RLC1"/>
<dbReference type="Proteomes" id="UP000001861">
    <property type="component" value="Unassembled WGS sequence"/>
</dbReference>
<dbReference type="OrthoDB" id="3066463at2759"/>
<dbReference type="KEGG" id="cci:CC1G_14136"/>
<proteinExistence type="predicted"/>
<dbReference type="OMA" id="MRIECFR"/>
<keyword evidence="1" id="KW-1133">Transmembrane helix</keyword>
<dbReference type="VEuPathDB" id="FungiDB:CC1G_14136"/>
<feature type="transmembrane region" description="Helical" evidence="1">
    <location>
        <begin position="233"/>
        <end position="252"/>
    </location>
</feature>
<accession>D6RLC1</accession>
<dbReference type="InParanoid" id="D6RLC1"/>
<dbReference type="eggNOG" id="ENOG502RC0P">
    <property type="taxonomic scope" value="Eukaryota"/>
</dbReference>
<gene>
    <name evidence="3" type="ORF">CC1G_14136</name>
</gene>
<dbReference type="EMBL" id="AACS02000003">
    <property type="protein sequence ID" value="EFI28109.1"/>
    <property type="molecule type" value="Genomic_DNA"/>
</dbReference>
<evidence type="ECO:0000259" key="2">
    <source>
        <dbReference type="Pfam" id="PF20151"/>
    </source>
</evidence>
<dbReference type="HOGENOM" id="CLU_035509_10_5_1"/>
<feature type="transmembrane region" description="Helical" evidence="1">
    <location>
        <begin position="86"/>
        <end position="111"/>
    </location>
</feature>
<dbReference type="RefSeq" id="XP_002911603.1">
    <property type="nucleotide sequence ID" value="XM_002911557.1"/>
</dbReference>
<dbReference type="GeneID" id="9379628"/>
<keyword evidence="4" id="KW-1185">Reference proteome</keyword>
<evidence type="ECO:0000256" key="1">
    <source>
        <dbReference type="SAM" id="Phobius"/>
    </source>
</evidence>
<feature type="transmembrane region" description="Helical" evidence="1">
    <location>
        <begin position="123"/>
        <end position="145"/>
    </location>
</feature>
<feature type="transmembrane region" description="Helical" evidence="1">
    <location>
        <begin position="193"/>
        <end position="212"/>
    </location>
</feature>